<dbReference type="InterPro" id="IPR000719">
    <property type="entry name" value="Prot_kinase_dom"/>
</dbReference>
<feature type="compositionally biased region" description="Pro residues" evidence="3">
    <location>
        <begin position="761"/>
        <end position="773"/>
    </location>
</feature>
<dbReference type="GeneID" id="120893794"/>
<keyword evidence="4" id="KW-0812">Transmembrane</keyword>
<feature type="compositionally biased region" description="Gly residues" evidence="3">
    <location>
        <begin position="1177"/>
        <end position="1193"/>
    </location>
</feature>
<keyword evidence="4" id="KW-0472">Membrane</keyword>
<sequence>MGDSRGTAARPLVLLLLLVVCGRPGGPVGATPTTHDEPYLVSSSPFFSSSSSVPPPEVTAKSYGGGKSTKPTPTAIPEPELSTQLDAVQQQSSSSSTVGAHLNGTTVTATVASTEGTTTASTATTTTTTATPATAMTKRRMTNRDNKLMSVLQARRTALSRDRWRKEYHHPSSSSALKARQQASVAGNLVEDSSTPESNLIVPVSSSSSSSSSSSRIAPVDEFLDTDESIHGMYVVNPRTGKIALQQTGATIKLAKETNNFIGIVPAPVGNKSLEITKLTSAKGAAATSTAPITSSPTTTLHTGARSLYLETRGKRMRDRKTFPPLSTERSVEESDLIPYQYFGQKLLPAHHKAGLDARNQVINTRRTHLNKLKEDALGEMNDGIKPSTEKSKFWSNRYQSRNVVALNNYLRRGGSLPLTTTTTTTTTAASITSTVYPSTIPYSSLQPEGAPVHSDALTNSMIALSNLSDGNDEDEKQVFSRSANFTTPNRTDPDTRSYEAIPKSNTPTTTNAIVKSSYVEPVDSSPLTTTELPSNHKTLLDEYAGSPGALYGSGLSSGISKLIINYPDDATPEDFYRPLSSFETHAQIVNLQEATEDPVPTTSVPTFDEDYDTPRNLVSLPDINQIFRNLSTPTTTEMTTTTTTSTVQPTTTSTMAPAPARSRLNTRVYVPVSRSTTTRTSTTPRTTTTTTTTTTSTTTEQPVEEETEPPTTILILTSKPTTEGSFASTSSTEALVTSAVPSATPSVYVRTTTSRHFRPSAPPTVASPPKPTRPTTTTSPPEHRTVAIFTGLRPSPPDTAPPASNGTEAGFNPILSHIFPKLAGPVLSTRTPPNLDLSLAFTSPPPVDHSSGTKKPAVSFDGVLLHHNSDVVIEMRKMNTATFVLAGLGMLPIVIIVLYVLKATVFNRENKVSHDLERYIPDGQPPISPVVRLEQSDTSSATDESIMTEHDFNRGNLRFKSLLGEGNFGQVWKAEADDLAGHLGTTRIVAVKTERSDNGHGDLKAEAEIMRKLGSHPNVVTLLGACLEQDPQLLIMEYAMRGRLLSLLRAARGAVNGLAPSVHNNRPPIMPLSPRRLTGFAHDIARGMEYISEKKIVHRDLAARNVLLDHNGICKICDFGMSIDLEKVKSSHAQIRMPRSHQHSESRFKFDLSARSFGIGRHHSHGHDHASHGRHGGGGGGGAGGGGSGGGHSNSHGHDTKSRPALPIRWMAPEALQYHIFSRETDVWAFGIVLWEIATLGCTPYPSLSGREVVRSVPNGARPEVPADCRPELYDLMQRTWRKDPRQRPTFSEARTCLARTLCQWQLEDNDTSNTSEYLDVSGFSEDLEQGMVYFNRRISEFECEI</sequence>
<evidence type="ECO:0000313" key="6">
    <source>
        <dbReference type="EnsemblMetazoa" id="AARA008370-PA"/>
    </source>
</evidence>
<dbReference type="GO" id="GO:0004714">
    <property type="term" value="F:transmembrane receptor protein tyrosine kinase activity"/>
    <property type="evidence" value="ECO:0007669"/>
    <property type="project" value="UniProtKB-EC"/>
</dbReference>
<dbReference type="PROSITE" id="PS00107">
    <property type="entry name" value="PROTEIN_KINASE_ATP"/>
    <property type="match status" value="1"/>
</dbReference>
<dbReference type="EMBL" id="APCN01002284">
    <property type="status" value="NOT_ANNOTATED_CDS"/>
    <property type="molecule type" value="Genomic_DNA"/>
</dbReference>
<evidence type="ECO:0000256" key="1">
    <source>
        <dbReference type="ARBA" id="ARBA00004167"/>
    </source>
</evidence>
<feature type="region of interest" description="Disordered" evidence="3">
    <location>
        <begin position="636"/>
        <end position="658"/>
    </location>
</feature>
<dbReference type="Proteomes" id="UP000075840">
    <property type="component" value="Unassembled WGS sequence"/>
</dbReference>
<proteinExistence type="predicted"/>
<dbReference type="PANTHER" id="PTHR24416">
    <property type="entry name" value="TYROSINE-PROTEIN KINASE RECEPTOR"/>
    <property type="match status" value="1"/>
</dbReference>
<dbReference type="EMBL" id="APCN01002283">
    <property type="status" value="NOT_ANNOTATED_CDS"/>
    <property type="molecule type" value="Genomic_DNA"/>
</dbReference>
<comment type="subcellular location">
    <subcellularLocation>
        <location evidence="1">Membrane</location>
        <topology evidence="1">Single-pass membrane protein</topology>
    </subcellularLocation>
</comment>
<dbReference type="GO" id="GO:0005524">
    <property type="term" value="F:ATP binding"/>
    <property type="evidence" value="ECO:0007669"/>
    <property type="project" value="UniProtKB-UniRule"/>
</dbReference>
<dbReference type="InterPro" id="IPR050122">
    <property type="entry name" value="RTK"/>
</dbReference>
<dbReference type="VEuPathDB" id="VectorBase:AARA21_009648"/>
<dbReference type="CTD" id="38559"/>
<protein>
    <submittedName>
        <fullName evidence="6">Uncharacterized protein</fullName>
    </submittedName>
</protein>
<dbReference type="Gene3D" id="3.30.200.20">
    <property type="entry name" value="Phosphorylase Kinase, domain 1"/>
    <property type="match status" value="1"/>
</dbReference>
<dbReference type="InterPro" id="IPR017441">
    <property type="entry name" value="Protein_kinase_ATP_BS"/>
</dbReference>
<comment type="catalytic activity">
    <reaction evidence="2">
        <text>L-tyrosyl-[protein] + ATP = O-phospho-L-tyrosyl-[protein] + ADP + H(+)</text>
        <dbReference type="Rhea" id="RHEA:10596"/>
        <dbReference type="Rhea" id="RHEA-COMP:10136"/>
        <dbReference type="Rhea" id="RHEA-COMP:20101"/>
        <dbReference type="ChEBI" id="CHEBI:15378"/>
        <dbReference type="ChEBI" id="CHEBI:30616"/>
        <dbReference type="ChEBI" id="CHEBI:46858"/>
        <dbReference type="ChEBI" id="CHEBI:61978"/>
        <dbReference type="ChEBI" id="CHEBI:456216"/>
        <dbReference type="EC" id="2.7.10.1"/>
    </reaction>
</comment>
<feature type="region of interest" description="Disordered" evidence="3">
    <location>
        <begin position="44"/>
        <end position="77"/>
    </location>
</feature>
<feature type="compositionally biased region" description="Polar residues" evidence="3">
    <location>
        <begin position="171"/>
        <end position="198"/>
    </location>
</feature>
<feature type="region of interest" description="Disordered" evidence="3">
    <location>
        <begin position="469"/>
        <end position="510"/>
    </location>
</feature>
<keyword evidence="7" id="KW-1185">Reference proteome</keyword>
<dbReference type="RefSeq" id="XP_040151833.1">
    <property type="nucleotide sequence ID" value="XM_040295899.1"/>
</dbReference>
<dbReference type="RefSeq" id="XP_040151832.1">
    <property type="nucleotide sequence ID" value="XM_040295898.1"/>
</dbReference>
<dbReference type="FunFam" id="1.10.510.10:FF:000689">
    <property type="entry name" value="Tyrosine kinase"/>
    <property type="match status" value="1"/>
</dbReference>
<organism evidence="6 7">
    <name type="scientific">Anopheles arabiensis</name>
    <name type="common">Mosquito</name>
    <dbReference type="NCBI Taxonomy" id="7173"/>
    <lineage>
        <taxon>Eukaryota</taxon>
        <taxon>Metazoa</taxon>
        <taxon>Ecdysozoa</taxon>
        <taxon>Arthropoda</taxon>
        <taxon>Hexapoda</taxon>
        <taxon>Insecta</taxon>
        <taxon>Pterygota</taxon>
        <taxon>Neoptera</taxon>
        <taxon>Endopterygota</taxon>
        <taxon>Diptera</taxon>
        <taxon>Nematocera</taxon>
        <taxon>Culicoidea</taxon>
        <taxon>Culicidae</taxon>
        <taxon>Anophelinae</taxon>
        <taxon>Anopheles</taxon>
    </lineage>
</organism>
<dbReference type="CDD" id="cd00192">
    <property type="entry name" value="PTKc"/>
    <property type="match status" value="1"/>
</dbReference>
<feature type="chain" id="PRO_5043354800" evidence="5">
    <location>
        <begin position="31"/>
        <end position="1347"/>
    </location>
</feature>
<evidence type="ECO:0000256" key="2">
    <source>
        <dbReference type="ARBA" id="ARBA00051243"/>
    </source>
</evidence>
<feature type="region of interest" description="Disordered" evidence="3">
    <location>
        <begin position="674"/>
        <end position="710"/>
    </location>
</feature>
<feature type="compositionally biased region" description="Polar residues" evidence="3">
    <location>
        <begin position="480"/>
        <end position="491"/>
    </location>
</feature>
<dbReference type="SMART" id="SM00219">
    <property type="entry name" value="TyrKc"/>
    <property type="match status" value="1"/>
</dbReference>
<dbReference type="Gene3D" id="1.10.510.10">
    <property type="entry name" value="Transferase(Phosphotransferase) domain 1"/>
    <property type="match status" value="1"/>
</dbReference>
<feature type="compositionally biased region" description="Low complexity" evidence="3">
    <location>
        <begin position="205"/>
        <end position="215"/>
    </location>
</feature>
<feature type="region of interest" description="Disordered" evidence="3">
    <location>
        <begin position="1162"/>
        <end position="1204"/>
    </location>
</feature>
<dbReference type="GO" id="GO:0043235">
    <property type="term" value="C:receptor complex"/>
    <property type="evidence" value="ECO:0007669"/>
    <property type="project" value="TreeGrafter"/>
</dbReference>
<reference evidence="6" key="1">
    <citation type="submission" date="2022-08" db="UniProtKB">
        <authorList>
            <consortium name="EnsemblMetazoa"/>
        </authorList>
    </citation>
    <scope>IDENTIFICATION</scope>
    <source>
        <strain evidence="6">Dongola</strain>
    </source>
</reference>
<accession>A0A182I473</accession>
<dbReference type="RefSeq" id="XP_040151836.1">
    <property type="nucleotide sequence ID" value="XM_040295902.1"/>
</dbReference>
<evidence type="ECO:0000256" key="3">
    <source>
        <dbReference type="SAM" id="MobiDB-lite"/>
    </source>
</evidence>
<dbReference type="VEuPathDB" id="VectorBase:AARA008370"/>
<dbReference type="KEGG" id="aara:120893794"/>
<dbReference type="InterPro" id="IPR001245">
    <property type="entry name" value="Ser-Thr/Tyr_kinase_cat_dom"/>
</dbReference>
<evidence type="ECO:0000256" key="4">
    <source>
        <dbReference type="SAM" id="Phobius"/>
    </source>
</evidence>
<dbReference type="RefSeq" id="XP_040151834.1">
    <property type="nucleotide sequence ID" value="XM_040295900.1"/>
</dbReference>
<dbReference type="RefSeq" id="XP_040151835.1">
    <property type="nucleotide sequence ID" value="XM_040295901.1"/>
</dbReference>
<dbReference type="InterPro" id="IPR011009">
    <property type="entry name" value="Kinase-like_dom_sf"/>
</dbReference>
<keyword evidence="5" id="KW-0732">Signal</keyword>
<dbReference type="EnsemblMetazoa" id="AARA008370-RA">
    <property type="protein sequence ID" value="AARA008370-PA"/>
    <property type="gene ID" value="AARA008370"/>
</dbReference>
<dbReference type="FunFam" id="3.30.200.20:FF:000577">
    <property type="entry name" value="Tyrosine kinase"/>
    <property type="match status" value="1"/>
</dbReference>
<feature type="compositionally biased region" description="Low complexity" evidence="3">
    <location>
        <begin position="674"/>
        <end position="702"/>
    </location>
</feature>
<dbReference type="Pfam" id="PF07714">
    <property type="entry name" value="PK_Tyr_Ser-Thr"/>
    <property type="match status" value="2"/>
</dbReference>
<feature type="region of interest" description="Disordered" evidence="3">
    <location>
        <begin position="161"/>
        <end position="217"/>
    </location>
</feature>
<dbReference type="PROSITE" id="PS50011">
    <property type="entry name" value="PROTEIN_KINASE_DOM"/>
    <property type="match status" value="1"/>
</dbReference>
<evidence type="ECO:0000256" key="5">
    <source>
        <dbReference type="SAM" id="SignalP"/>
    </source>
</evidence>
<dbReference type="PANTHER" id="PTHR24416:SF481">
    <property type="entry name" value="TIE-LIKE RECEPTOR TYROSINE KINASE"/>
    <property type="match status" value="1"/>
</dbReference>
<dbReference type="InterPro" id="IPR008266">
    <property type="entry name" value="Tyr_kinase_AS"/>
</dbReference>
<dbReference type="GO" id="GO:0005886">
    <property type="term" value="C:plasma membrane"/>
    <property type="evidence" value="ECO:0007669"/>
    <property type="project" value="TreeGrafter"/>
</dbReference>
<dbReference type="SUPFAM" id="SSF56112">
    <property type="entry name" value="Protein kinase-like (PK-like)"/>
    <property type="match status" value="1"/>
</dbReference>
<name>A0A182I473_ANOAR</name>
<dbReference type="InterPro" id="IPR020635">
    <property type="entry name" value="Tyr_kinase_cat_dom"/>
</dbReference>
<feature type="region of interest" description="Disordered" evidence="3">
    <location>
        <begin position="595"/>
        <end position="614"/>
    </location>
</feature>
<dbReference type="PROSITE" id="PS00109">
    <property type="entry name" value="PROTEIN_KINASE_TYR"/>
    <property type="match status" value="1"/>
</dbReference>
<evidence type="ECO:0000313" key="7">
    <source>
        <dbReference type="Proteomes" id="UP000075840"/>
    </source>
</evidence>
<feature type="region of interest" description="Disordered" evidence="3">
    <location>
        <begin position="755"/>
        <end position="784"/>
    </location>
</feature>
<feature type="transmembrane region" description="Helical" evidence="4">
    <location>
        <begin position="882"/>
        <end position="902"/>
    </location>
</feature>
<feature type="signal peptide" evidence="5">
    <location>
        <begin position="1"/>
        <end position="30"/>
    </location>
</feature>
<dbReference type="GO" id="GO:0007169">
    <property type="term" value="P:cell surface receptor protein tyrosine kinase signaling pathway"/>
    <property type="evidence" value="ECO:0007669"/>
    <property type="project" value="TreeGrafter"/>
</dbReference>
<keyword evidence="4" id="KW-1133">Transmembrane helix</keyword>